<dbReference type="Gene3D" id="3.40.50.1820">
    <property type="entry name" value="alpha/beta hydrolase"/>
    <property type="match status" value="1"/>
</dbReference>
<feature type="signal peptide" evidence="1">
    <location>
        <begin position="1"/>
        <end position="32"/>
    </location>
</feature>
<dbReference type="RefSeq" id="WP_088485488.1">
    <property type="nucleotide sequence ID" value="NZ_JBCNLH010000004.1"/>
</dbReference>
<sequence>MNTSSLHRLAHRLALPALILLALVALASMAWARLTAPQGEQAVTFTPARQTCGTLDDLHYCINQPTGPSAPDRVYHLHGRGLDAEAWNDPSYFTAQVQGEWQRLGLPAPTVVTLSYGREWLLTPRAQAPRSGLLDRIGPQLDRLDAQLDAQTGTPRRRMLVGESMGGLNVLTLGLSQPGRFDRIAALCPGVYQDSPFASLGTLRAALQRTGADPKVAFGVWWLARQHVADDAEWARVSPLALIETLAGAPRRPALYLSCGLYDRYGNFEGTQALATRAQALGVDTEWHPLYGGHCAIDITSLARFLSARD</sequence>
<dbReference type="InterPro" id="IPR029058">
    <property type="entry name" value="AB_hydrolase_fold"/>
</dbReference>
<keyword evidence="1" id="KW-0732">Signal</keyword>
<evidence type="ECO:0000313" key="3">
    <source>
        <dbReference type="Proteomes" id="UP000197446"/>
    </source>
</evidence>
<dbReference type="Proteomes" id="UP000197446">
    <property type="component" value="Unassembled WGS sequence"/>
</dbReference>
<proteinExistence type="predicted"/>
<comment type="caution">
    <text evidence="2">The sequence shown here is derived from an EMBL/GenBank/DDBJ whole genome shotgun (WGS) entry which is preliminary data.</text>
</comment>
<organism evidence="2 3">
    <name type="scientific">Roseateles puraquae</name>
    <dbReference type="NCBI Taxonomy" id="431059"/>
    <lineage>
        <taxon>Bacteria</taxon>
        <taxon>Pseudomonadati</taxon>
        <taxon>Pseudomonadota</taxon>
        <taxon>Betaproteobacteria</taxon>
        <taxon>Burkholderiales</taxon>
        <taxon>Sphaerotilaceae</taxon>
        <taxon>Roseateles</taxon>
    </lineage>
</organism>
<dbReference type="Pfam" id="PF00756">
    <property type="entry name" value="Esterase"/>
    <property type="match status" value="1"/>
</dbReference>
<dbReference type="SUPFAM" id="SSF53474">
    <property type="entry name" value="alpha/beta-Hydrolases"/>
    <property type="match status" value="1"/>
</dbReference>
<dbReference type="OrthoDB" id="9150935at2"/>
<reference evidence="2 3" key="1">
    <citation type="journal article" date="2007" name="Int. J. Syst. Evol. Microbiol.">
        <title>Description of Pelomonas aquatica sp. nov. and Pelomonas puraquae sp. nov., isolated from industrial and haemodialysis water.</title>
        <authorList>
            <person name="Gomila M."/>
            <person name="Bowien B."/>
            <person name="Falsen E."/>
            <person name="Moore E.R."/>
            <person name="Lalucat J."/>
        </authorList>
    </citation>
    <scope>NUCLEOTIDE SEQUENCE [LARGE SCALE GENOMIC DNA]</scope>
    <source>
        <strain evidence="2 3">CCUG 52769</strain>
    </source>
</reference>
<keyword evidence="3" id="KW-1185">Reference proteome</keyword>
<accession>A0A254N9J7</accession>
<dbReference type="AlphaFoldDB" id="A0A254N9J7"/>
<dbReference type="InterPro" id="IPR000801">
    <property type="entry name" value="Esterase-like"/>
</dbReference>
<evidence type="ECO:0000256" key="1">
    <source>
        <dbReference type="SAM" id="SignalP"/>
    </source>
</evidence>
<protein>
    <submittedName>
        <fullName evidence="2">Esterase</fullName>
    </submittedName>
</protein>
<gene>
    <name evidence="2" type="ORF">CDO81_22455</name>
</gene>
<evidence type="ECO:0000313" key="2">
    <source>
        <dbReference type="EMBL" id="OWR01793.1"/>
    </source>
</evidence>
<feature type="chain" id="PRO_5012626115" evidence="1">
    <location>
        <begin position="33"/>
        <end position="310"/>
    </location>
</feature>
<dbReference type="EMBL" id="NISI01000012">
    <property type="protein sequence ID" value="OWR01793.1"/>
    <property type="molecule type" value="Genomic_DNA"/>
</dbReference>
<name>A0A254N9J7_9BURK</name>